<feature type="transmembrane region" description="Helical" evidence="1">
    <location>
        <begin position="12"/>
        <end position="36"/>
    </location>
</feature>
<dbReference type="OrthoDB" id="9843360at2"/>
<dbReference type="AlphaFoldDB" id="A0A4S4N7M6"/>
<dbReference type="Proteomes" id="UP000306602">
    <property type="component" value="Unassembled WGS sequence"/>
</dbReference>
<sequence>MSNQRHTTVFTIMGSFFGVTCYVASLVLAVFSFTVLSDRTSTPPASIVAEQTNRLDQMERQYLSRLKRYATELEMQERRVSDLRTQVETGWVASKTVEVTSTTKGFWLVEPNLMLAVHQLTGGSIRVHFADRDEKFLLAERKTFLVDGRPCYLILTESVRGKAVFQFGCEKDDNSVEVALGRQS</sequence>
<reference evidence="2 3" key="1">
    <citation type="submission" date="2019-04" db="EMBL/GenBank/DDBJ databases">
        <title>Shimia ponticola sp. nov., isolated from seawater.</title>
        <authorList>
            <person name="Kim Y.-O."/>
            <person name="Yoon J.-H."/>
        </authorList>
    </citation>
    <scope>NUCLEOTIDE SEQUENCE [LARGE SCALE GENOMIC DNA]</scope>
    <source>
        <strain evidence="2 3">MYP11</strain>
    </source>
</reference>
<protein>
    <submittedName>
        <fullName evidence="2">Uncharacterized protein</fullName>
    </submittedName>
</protein>
<evidence type="ECO:0000313" key="3">
    <source>
        <dbReference type="Proteomes" id="UP000306602"/>
    </source>
</evidence>
<evidence type="ECO:0000256" key="1">
    <source>
        <dbReference type="SAM" id="Phobius"/>
    </source>
</evidence>
<evidence type="ECO:0000313" key="2">
    <source>
        <dbReference type="EMBL" id="THH35156.1"/>
    </source>
</evidence>
<dbReference type="RefSeq" id="WP_136463890.1">
    <property type="nucleotide sequence ID" value="NZ_SRKY01000004.1"/>
</dbReference>
<organism evidence="2 3">
    <name type="scientific">Aliishimia ponticola</name>
    <dbReference type="NCBI Taxonomy" id="2499833"/>
    <lineage>
        <taxon>Bacteria</taxon>
        <taxon>Pseudomonadati</taxon>
        <taxon>Pseudomonadota</taxon>
        <taxon>Alphaproteobacteria</taxon>
        <taxon>Rhodobacterales</taxon>
        <taxon>Paracoccaceae</taxon>
        <taxon>Aliishimia</taxon>
    </lineage>
</organism>
<dbReference type="EMBL" id="SRKY01000004">
    <property type="protein sequence ID" value="THH35156.1"/>
    <property type="molecule type" value="Genomic_DNA"/>
</dbReference>
<proteinExistence type="predicted"/>
<keyword evidence="1" id="KW-0472">Membrane</keyword>
<accession>A0A4S4N7M6</accession>
<comment type="caution">
    <text evidence="2">The sequence shown here is derived from an EMBL/GenBank/DDBJ whole genome shotgun (WGS) entry which is preliminary data.</text>
</comment>
<keyword evidence="1" id="KW-0812">Transmembrane</keyword>
<keyword evidence="3" id="KW-1185">Reference proteome</keyword>
<gene>
    <name evidence="2" type="ORF">E4Z66_15135</name>
</gene>
<keyword evidence="1" id="KW-1133">Transmembrane helix</keyword>
<name>A0A4S4N7M6_9RHOB</name>